<evidence type="ECO:0000313" key="3">
    <source>
        <dbReference type="EMBL" id="TFF39798.1"/>
    </source>
</evidence>
<dbReference type="SUPFAM" id="SSF48452">
    <property type="entry name" value="TPR-like"/>
    <property type="match status" value="1"/>
</dbReference>
<keyword evidence="1" id="KW-1133">Transmembrane helix</keyword>
<dbReference type="Gene3D" id="1.25.40.10">
    <property type="entry name" value="Tetratricopeptide repeat domain"/>
    <property type="match status" value="1"/>
</dbReference>
<organism evidence="3 4">
    <name type="scientific">Mucilaginibacter psychrotolerans</name>
    <dbReference type="NCBI Taxonomy" id="1524096"/>
    <lineage>
        <taxon>Bacteria</taxon>
        <taxon>Pseudomonadati</taxon>
        <taxon>Bacteroidota</taxon>
        <taxon>Sphingobacteriia</taxon>
        <taxon>Sphingobacteriales</taxon>
        <taxon>Sphingobacteriaceae</taxon>
        <taxon>Mucilaginibacter</taxon>
    </lineage>
</organism>
<gene>
    <name evidence="3" type="ORF">E2R66_05390</name>
</gene>
<evidence type="ECO:0000313" key="4">
    <source>
        <dbReference type="Proteomes" id="UP000297540"/>
    </source>
</evidence>
<dbReference type="Proteomes" id="UP000297540">
    <property type="component" value="Unassembled WGS sequence"/>
</dbReference>
<feature type="signal peptide" evidence="2">
    <location>
        <begin position="1"/>
        <end position="20"/>
    </location>
</feature>
<proteinExistence type="predicted"/>
<dbReference type="OrthoDB" id="732044at2"/>
<evidence type="ECO:0000256" key="2">
    <source>
        <dbReference type="SAM" id="SignalP"/>
    </source>
</evidence>
<dbReference type="InterPro" id="IPR036097">
    <property type="entry name" value="HisK_dim/P_sf"/>
</dbReference>
<keyword evidence="2" id="KW-0732">Signal</keyword>
<dbReference type="EMBL" id="SOZE01000003">
    <property type="protein sequence ID" value="TFF39798.1"/>
    <property type="molecule type" value="Genomic_DNA"/>
</dbReference>
<name>A0A4Y8SLL1_9SPHI</name>
<keyword evidence="4" id="KW-1185">Reference proteome</keyword>
<comment type="caution">
    <text evidence="3">The sequence shown here is derived from an EMBL/GenBank/DDBJ whole genome shotgun (WGS) entry which is preliminary data.</text>
</comment>
<dbReference type="InterPro" id="IPR011990">
    <property type="entry name" value="TPR-like_helical_dom_sf"/>
</dbReference>
<accession>A0A4Y8SLL1</accession>
<reference evidence="3 4" key="1">
    <citation type="journal article" date="2017" name="Int. J. Syst. Evol. Microbiol.">
        <title>Mucilaginibacterpsychrotolerans sp. nov., isolated from peatlands.</title>
        <authorList>
            <person name="Deng Y."/>
            <person name="Shen L."/>
            <person name="Xu B."/>
            <person name="Liu Y."/>
            <person name="Gu Z."/>
            <person name="Liu H."/>
            <person name="Zhou Y."/>
        </authorList>
    </citation>
    <scope>NUCLEOTIDE SEQUENCE [LARGE SCALE GENOMIC DNA]</scope>
    <source>
        <strain evidence="3 4">NH7-4</strain>
    </source>
</reference>
<feature type="transmembrane region" description="Helical" evidence="1">
    <location>
        <begin position="402"/>
        <end position="422"/>
    </location>
</feature>
<evidence type="ECO:0000256" key="1">
    <source>
        <dbReference type="SAM" id="Phobius"/>
    </source>
</evidence>
<keyword evidence="1" id="KW-0472">Membrane</keyword>
<sequence>MLRKLVIAFTLPLLITFVLKANVPAATIVPFHQPKINQDTLANILQQKDDFLRQKRLVLFIKNYIQASEISKLNAVKDTINQAFSKYAMIDRDAFATFMTSFALYKQHNLKDAELNMNRAIQLAEKLNDAHLLFQFYTYLGFIQTDQGNFIAAIYSYRLAKKEVLKLKDKLKDNRPQASLNINISDLYYKSGFYTQSLNYLDKALALIANDEKNMTLLSSVLYYNKSENYFRMNNLDSLKAYHDKLNDPRNKNYKIFNYRQRTAYYITLLKHDYPLAIKQIQALVKNPKYIYNETEDQRLADAFFMNGQLDSAKKKADEQLIVASANNHPEIKYHLYELLAHIAEQQGDEKLAAHNFMLALKESQENNLRLAKVGDISSQIRIDEAENSYTQRTAVYEKERLWLIFMVVVAALIIVAIALIYRNVKQKRHYEQLLFATKKAELAFINSHEVRKHLTNILGIMDIIQHSDNNKEEYKQCEEYLLSSAKRLDEAIKNISEKINE</sequence>
<keyword evidence="1" id="KW-0812">Transmembrane</keyword>
<dbReference type="GO" id="GO:0000155">
    <property type="term" value="F:phosphorelay sensor kinase activity"/>
    <property type="evidence" value="ECO:0007669"/>
    <property type="project" value="InterPro"/>
</dbReference>
<dbReference type="RefSeq" id="WP_133227417.1">
    <property type="nucleotide sequence ID" value="NZ_SOZE01000003.1"/>
</dbReference>
<protein>
    <recommendedName>
        <fullName evidence="5">Tetratricopeptide repeat protein</fullName>
    </recommendedName>
</protein>
<feature type="chain" id="PRO_5021236281" description="Tetratricopeptide repeat protein" evidence="2">
    <location>
        <begin position="21"/>
        <end position="502"/>
    </location>
</feature>
<dbReference type="SUPFAM" id="SSF47384">
    <property type="entry name" value="Homodimeric domain of signal transducing histidine kinase"/>
    <property type="match status" value="1"/>
</dbReference>
<evidence type="ECO:0008006" key="5">
    <source>
        <dbReference type="Google" id="ProtNLM"/>
    </source>
</evidence>
<dbReference type="AlphaFoldDB" id="A0A4Y8SLL1"/>